<feature type="region of interest" description="Disordered" evidence="1">
    <location>
        <begin position="1"/>
        <end position="22"/>
    </location>
</feature>
<feature type="compositionally biased region" description="Basic and acidic residues" evidence="1">
    <location>
        <begin position="1"/>
        <end position="11"/>
    </location>
</feature>
<evidence type="ECO:0000313" key="2">
    <source>
        <dbReference type="EMBL" id="KRX42612.1"/>
    </source>
</evidence>
<evidence type="ECO:0000256" key="1">
    <source>
        <dbReference type="SAM" id="MobiDB-lite"/>
    </source>
</evidence>
<sequence>MKSQNHSHDCVHQSQSDWNGLPGKLNLYQKKPYKIVQILGLKTYQLRGNPGAQAPYTSGAF</sequence>
<protein>
    <submittedName>
        <fullName evidence="2">Uncharacterized protein</fullName>
    </submittedName>
</protein>
<dbReference type="Proteomes" id="UP000055048">
    <property type="component" value="Unassembled WGS sequence"/>
</dbReference>
<proteinExistence type="predicted"/>
<dbReference type="EMBL" id="JYDJ01000140">
    <property type="protein sequence ID" value="KRX42612.1"/>
    <property type="molecule type" value="Genomic_DNA"/>
</dbReference>
<keyword evidence="3" id="KW-1185">Reference proteome</keyword>
<reference evidence="2 3" key="1">
    <citation type="submission" date="2015-01" db="EMBL/GenBank/DDBJ databases">
        <title>Evolution of Trichinella species and genotypes.</title>
        <authorList>
            <person name="Korhonen P.K."/>
            <person name="Edoardo P."/>
            <person name="Giuseppe L.R."/>
            <person name="Gasser R.B."/>
        </authorList>
    </citation>
    <scope>NUCLEOTIDE SEQUENCE [LARGE SCALE GENOMIC DNA]</scope>
    <source>
        <strain evidence="2">ISS417</strain>
    </source>
</reference>
<accession>A0A0V0TU76</accession>
<evidence type="ECO:0000313" key="3">
    <source>
        <dbReference type="Proteomes" id="UP000055048"/>
    </source>
</evidence>
<name>A0A0V0TU76_9BILA</name>
<comment type="caution">
    <text evidence="2">The sequence shown here is derived from an EMBL/GenBank/DDBJ whole genome shotgun (WGS) entry which is preliminary data.</text>
</comment>
<gene>
    <name evidence="2" type="ORF">T05_4248</name>
</gene>
<dbReference type="AlphaFoldDB" id="A0A0V0TU76"/>
<organism evidence="2 3">
    <name type="scientific">Trichinella murrelli</name>
    <dbReference type="NCBI Taxonomy" id="144512"/>
    <lineage>
        <taxon>Eukaryota</taxon>
        <taxon>Metazoa</taxon>
        <taxon>Ecdysozoa</taxon>
        <taxon>Nematoda</taxon>
        <taxon>Enoplea</taxon>
        <taxon>Dorylaimia</taxon>
        <taxon>Trichinellida</taxon>
        <taxon>Trichinellidae</taxon>
        <taxon>Trichinella</taxon>
    </lineage>
</organism>